<evidence type="ECO:0000313" key="3">
    <source>
        <dbReference type="Proteomes" id="UP000039865"/>
    </source>
</evidence>
<accession>A0A077ZYN9</accession>
<protein>
    <recommendedName>
        <fullName evidence="4">YHYH domain containing protein</fullName>
    </recommendedName>
</protein>
<dbReference type="Proteomes" id="UP000039865">
    <property type="component" value="Unassembled WGS sequence"/>
</dbReference>
<name>A0A077ZYN9_STYLE</name>
<feature type="signal peptide" evidence="1">
    <location>
        <begin position="1"/>
        <end position="26"/>
    </location>
</feature>
<dbReference type="AlphaFoldDB" id="A0A077ZYN9"/>
<dbReference type="EMBL" id="CCKQ01003867">
    <property type="protein sequence ID" value="CDW75005.1"/>
    <property type="molecule type" value="Genomic_DNA"/>
</dbReference>
<feature type="chain" id="PRO_5001729141" description="YHYH domain containing protein" evidence="1">
    <location>
        <begin position="27"/>
        <end position="421"/>
    </location>
</feature>
<evidence type="ECO:0008006" key="4">
    <source>
        <dbReference type="Google" id="ProtNLM"/>
    </source>
</evidence>
<evidence type="ECO:0000256" key="1">
    <source>
        <dbReference type="SAM" id="SignalP"/>
    </source>
</evidence>
<keyword evidence="1" id="KW-0732">Signal</keyword>
<dbReference type="InParanoid" id="A0A077ZYN9"/>
<gene>
    <name evidence="2" type="primary">Contig15017.g16001</name>
    <name evidence="2" type="ORF">STYLEM_3990</name>
</gene>
<evidence type="ECO:0000313" key="2">
    <source>
        <dbReference type="EMBL" id="CDW75005.1"/>
    </source>
</evidence>
<keyword evidence="3" id="KW-1185">Reference proteome</keyword>
<organism evidence="2 3">
    <name type="scientific">Stylonychia lemnae</name>
    <name type="common">Ciliate</name>
    <dbReference type="NCBI Taxonomy" id="5949"/>
    <lineage>
        <taxon>Eukaryota</taxon>
        <taxon>Sar</taxon>
        <taxon>Alveolata</taxon>
        <taxon>Ciliophora</taxon>
        <taxon>Intramacronucleata</taxon>
        <taxon>Spirotrichea</taxon>
        <taxon>Stichotrichia</taxon>
        <taxon>Sporadotrichida</taxon>
        <taxon>Oxytrichidae</taxon>
        <taxon>Stylonychinae</taxon>
        <taxon>Stylonychia</taxon>
    </lineage>
</organism>
<dbReference type="OrthoDB" id="185085at2759"/>
<sequence>MKVIGFQSAQFFLFGAILLFSSRCCAEFTNSFADCEEFISNFYPTQDSDGSPTGSNNLIYENIVCQTDGICPDGIRRISCSWNRFLQVKCSTNSLKTQITVITNGMPSNCYYNRGDANYPSDSLDFQFSHKYKFTVDFNVHPEDTFIALGKPDTKDFNQTLIESQYQLDSYLCAQGVFRSIFLDSNIRYSEELYIDSQITQSSWDYNSIDFPRSNLRNSDYIVGVALNGVFLTNGISSEGFDGFYPKAYNRRTQVKYFELDICYGNSEDFNTYSYRMFSPCMYPQSPLKKYAFSCNHQNYLFCSTDPQKHIKTYTPQSVQKQTLIGIARDGRVIYGPFKSPGSFWQPCDVDVCNGRYFTGNYYGYVATMFHPYIIGCWGPGNQPEFKASCSTNPRICTGSTFLQVQLWVLAFGIFILDFAF</sequence>
<reference evidence="2 3" key="1">
    <citation type="submission" date="2014-06" db="EMBL/GenBank/DDBJ databases">
        <authorList>
            <person name="Swart Estienne"/>
        </authorList>
    </citation>
    <scope>NUCLEOTIDE SEQUENCE [LARGE SCALE GENOMIC DNA]</scope>
    <source>
        <strain evidence="2 3">130c</strain>
    </source>
</reference>
<proteinExistence type="predicted"/>